<name>A0A8J2SYS6_9STRA</name>
<reference evidence="1" key="1">
    <citation type="submission" date="2021-11" db="EMBL/GenBank/DDBJ databases">
        <authorList>
            <consortium name="Genoscope - CEA"/>
            <person name="William W."/>
        </authorList>
    </citation>
    <scope>NUCLEOTIDE SEQUENCE</scope>
</reference>
<protein>
    <submittedName>
        <fullName evidence="1">Uncharacterized protein</fullName>
    </submittedName>
</protein>
<gene>
    <name evidence="1" type="ORF">PECAL_5P09710</name>
</gene>
<organism evidence="1 2">
    <name type="scientific">Pelagomonas calceolata</name>
    <dbReference type="NCBI Taxonomy" id="35677"/>
    <lineage>
        <taxon>Eukaryota</taxon>
        <taxon>Sar</taxon>
        <taxon>Stramenopiles</taxon>
        <taxon>Ochrophyta</taxon>
        <taxon>Pelagophyceae</taxon>
        <taxon>Pelagomonadales</taxon>
        <taxon>Pelagomonadaceae</taxon>
        <taxon>Pelagomonas</taxon>
    </lineage>
</organism>
<proteinExistence type="predicted"/>
<sequence>MISATELAQIAAPARSTGFSTFSGSLGSAKIFRGEPPSHGARRTAELQASFSRPHHVPNCQHNVRWIALSMGFPAHHPVAVGHAMALRLSTERVTVWRQWPQL</sequence>
<dbReference type="EMBL" id="CAKKNE010000005">
    <property type="protein sequence ID" value="CAH0376392.1"/>
    <property type="molecule type" value="Genomic_DNA"/>
</dbReference>
<accession>A0A8J2SYS6</accession>
<keyword evidence="2" id="KW-1185">Reference proteome</keyword>
<evidence type="ECO:0000313" key="2">
    <source>
        <dbReference type="Proteomes" id="UP000789595"/>
    </source>
</evidence>
<dbReference type="Proteomes" id="UP000789595">
    <property type="component" value="Unassembled WGS sequence"/>
</dbReference>
<evidence type="ECO:0000313" key="1">
    <source>
        <dbReference type="EMBL" id="CAH0376392.1"/>
    </source>
</evidence>
<dbReference type="AlphaFoldDB" id="A0A8J2SYS6"/>
<comment type="caution">
    <text evidence="1">The sequence shown here is derived from an EMBL/GenBank/DDBJ whole genome shotgun (WGS) entry which is preliminary data.</text>
</comment>